<dbReference type="HOGENOM" id="CLU_125852_0_0_6"/>
<evidence type="ECO:0000259" key="1">
    <source>
        <dbReference type="PROSITE" id="PS50943"/>
    </source>
</evidence>
<dbReference type="InterPro" id="IPR001387">
    <property type="entry name" value="Cro/C1-type_HTH"/>
</dbReference>
<dbReference type="GO" id="GO:0001046">
    <property type="term" value="F:core promoter sequence-specific DNA binding"/>
    <property type="evidence" value="ECO:0007669"/>
    <property type="project" value="TreeGrafter"/>
</dbReference>
<organism evidence="2 3">
    <name type="scientific">Xenorhabdus bovienii str. Intermedium</name>
    <dbReference type="NCBI Taxonomy" id="1379677"/>
    <lineage>
        <taxon>Bacteria</taxon>
        <taxon>Pseudomonadati</taxon>
        <taxon>Pseudomonadota</taxon>
        <taxon>Gammaproteobacteria</taxon>
        <taxon>Enterobacterales</taxon>
        <taxon>Morganellaceae</taxon>
        <taxon>Xenorhabdus</taxon>
    </lineage>
</organism>
<proteinExistence type="predicted"/>
<name>A0A077QJF0_XENBV</name>
<dbReference type="InterPro" id="IPR010982">
    <property type="entry name" value="Lambda_DNA-bd_dom_sf"/>
</dbReference>
<dbReference type="GO" id="GO:0006355">
    <property type="term" value="P:regulation of DNA-templated transcription"/>
    <property type="evidence" value="ECO:0007669"/>
    <property type="project" value="InterPro"/>
</dbReference>
<accession>A0A077QJF0</accession>
<dbReference type="Pfam" id="PF01381">
    <property type="entry name" value="HTH_3"/>
    <property type="match status" value="1"/>
</dbReference>
<comment type="caution">
    <text evidence="2">The sequence shown here is derived from an EMBL/GenBank/DDBJ whole genome shotgun (WGS) entry which is preliminary data.</text>
</comment>
<dbReference type="RefSeq" id="WP_038189374.1">
    <property type="nucleotide sequence ID" value="NZ_CAWLWA010000191.1"/>
</dbReference>
<dbReference type="SUPFAM" id="SSF47413">
    <property type="entry name" value="lambda repressor-like DNA-binding domains"/>
    <property type="match status" value="1"/>
</dbReference>
<dbReference type="AlphaFoldDB" id="A0A077QJF0"/>
<dbReference type="InterPro" id="IPR039060">
    <property type="entry name" value="Antitox_HigA"/>
</dbReference>
<dbReference type="EMBL" id="CBTB010000195">
    <property type="protein sequence ID" value="CDH33669.1"/>
    <property type="molecule type" value="Genomic_DNA"/>
</dbReference>
<dbReference type="SMART" id="SM00530">
    <property type="entry name" value="HTH_XRE"/>
    <property type="match status" value="1"/>
</dbReference>
<dbReference type="PROSITE" id="PS50943">
    <property type="entry name" value="HTH_CROC1"/>
    <property type="match status" value="1"/>
</dbReference>
<dbReference type="Gene3D" id="1.10.260.40">
    <property type="entry name" value="lambda repressor-like DNA-binding domains"/>
    <property type="match status" value="1"/>
</dbReference>
<evidence type="ECO:0000313" key="3">
    <source>
        <dbReference type="Proteomes" id="UP000028480"/>
    </source>
</evidence>
<keyword evidence="2" id="KW-0238">DNA-binding</keyword>
<dbReference type="PANTHER" id="PTHR40455">
    <property type="entry name" value="ANTITOXIN HIGA"/>
    <property type="match status" value="1"/>
</dbReference>
<dbReference type="PANTHER" id="PTHR40455:SF1">
    <property type="entry name" value="ANTITOXIN HIGA"/>
    <property type="match status" value="1"/>
</dbReference>
<feature type="domain" description="HTH cro/C1-type" evidence="1">
    <location>
        <begin position="85"/>
        <end position="138"/>
    </location>
</feature>
<reference evidence="2" key="1">
    <citation type="submission" date="2013-07" db="EMBL/GenBank/DDBJ databases">
        <title>Sub-species coevolution in mutualistic symbiosis.</title>
        <authorList>
            <person name="Murfin K."/>
            <person name="Klassen J."/>
            <person name="Lee M."/>
            <person name="Forst S."/>
            <person name="Stock P."/>
            <person name="Goodrich-Blair H."/>
        </authorList>
    </citation>
    <scope>NUCLEOTIDE SEQUENCE [LARGE SCALE GENOMIC DNA]</scope>
    <source>
        <strain evidence="2">Intermedium</strain>
    </source>
</reference>
<dbReference type="Proteomes" id="UP000028480">
    <property type="component" value="Unassembled WGS sequence"/>
</dbReference>
<gene>
    <name evidence="2" type="primary">ygjM</name>
    <name evidence="2" type="ORF">XBI1_2740062</name>
</gene>
<sequence>MIREPTKAIQAATALIAAVPFLGNSSSENDYRDALAMVDYLIENDDESPLIDILAAKIAEYENNNERFAEFNKAVEDMPTGVAALRVLMDQHGLTYSDLQEEIGSKSLISQILSGKRSLTITHIKALSERFNVRPDIFL</sequence>
<protein>
    <submittedName>
        <fullName evidence="2">Putative transcriptional regulator with DNA-binding domain</fullName>
    </submittedName>
</protein>
<dbReference type="CDD" id="cd00093">
    <property type="entry name" value="HTH_XRE"/>
    <property type="match status" value="1"/>
</dbReference>
<evidence type="ECO:0000313" key="2">
    <source>
        <dbReference type="EMBL" id="CDH33669.1"/>
    </source>
</evidence>